<protein>
    <submittedName>
        <fullName evidence="10">POT family proton-dependent oligopeptide transporter</fullName>
    </submittedName>
</protein>
<comment type="subcellular location">
    <subcellularLocation>
        <location evidence="1">Cell membrane</location>
        <topology evidence="1">Multi-pass membrane protein</topology>
    </subcellularLocation>
</comment>
<evidence type="ECO:0000313" key="11">
    <source>
        <dbReference type="Proteomes" id="UP000268033"/>
    </source>
</evidence>
<dbReference type="PANTHER" id="PTHR23517">
    <property type="entry name" value="RESISTANCE PROTEIN MDTM, PUTATIVE-RELATED-RELATED"/>
    <property type="match status" value="1"/>
</dbReference>
<proteinExistence type="predicted"/>
<feature type="transmembrane region" description="Helical" evidence="9">
    <location>
        <begin position="50"/>
        <end position="71"/>
    </location>
</feature>
<keyword evidence="8 9" id="KW-0472">Membrane</keyword>
<feature type="transmembrane region" description="Helical" evidence="9">
    <location>
        <begin position="273"/>
        <end position="291"/>
    </location>
</feature>
<feature type="transmembrane region" description="Helical" evidence="9">
    <location>
        <begin position="242"/>
        <end position="261"/>
    </location>
</feature>
<dbReference type="EMBL" id="RJUL01000011">
    <property type="protein sequence ID" value="ROQ21956.1"/>
    <property type="molecule type" value="Genomic_DNA"/>
</dbReference>
<feature type="transmembrane region" description="Helical" evidence="9">
    <location>
        <begin position="20"/>
        <end position="38"/>
    </location>
</feature>
<evidence type="ECO:0000313" key="10">
    <source>
        <dbReference type="EMBL" id="ROQ21956.1"/>
    </source>
</evidence>
<dbReference type="RefSeq" id="WP_123422462.1">
    <property type="nucleotide sequence ID" value="NZ_JBLXEP010000020.1"/>
</dbReference>
<feature type="transmembrane region" description="Helical" evidence="9">
    <location>
        <begin position="80"/>
        <end position="99"/>
    </location>
</feature>
<dbReference type="GO" id="GO:0005886">
    <property type="term" value="C:plasma membrane"/>
    <property type="evidence" value="ECO:0007669"/>
    <property type="project" value="UniProtKB-SubCell"/>
</dbReference>
<keyword evidence="4 9" id="KW-0812">Transmembrane</keyword>
<feature type="transmembrane region" description="Helical" evidence="9">
    <location>
        <begin position="175"/>
        <end position="195"/>
    </location>
</feature>
<feature type="transmembrane region" description="Helical" evidence="9">
    <location>
        <begin position="311"/>
        <end position="332"/>
    </location>
</feature>
<keyword evidence="6" id="KW-0653">Protein transport</keyword>
<dbReference type="AlphaFoldDB" id="A0A3N1PBE0"/>
<gene>
    <name evidence="10" type="ORF">EDC28_11158</name>
</gene>
<dbReference type="GO" id="GO:0015833">
    <property type="term" value="P:peptide transport"/>
    <property type="evidence" value="ECO:0007669"/>
    <property type="project" value="UniProtKB-KW"/>
</dbReference>
<keyword evidence="2" id="KW-0813">Transport</keyword>
<feature type="transmembrane region" description="Helical" evidence="9">
    <location>
        <begin position="411"/>
        <end position="431"/>
    </location>
</feature>
<feature type="transmembrane region" description="Helical" evidence="9">
    <location>
        <begin position="148"/>
        <end position="169"/>
    </location>
</feature>
<feature type="transmembrane region" description="Helical" evidence="9">
    <location>
        <begin position="111"/>
        <end position="136"/>
    </location>
</feature>
<dbReference type="NCBIfam" id="TIGR00924">
    <property type="entry name" value="yjdL_sub1_fam"/>
    <property type="match status" value="1"/>
</dbReference>
<evidence type="ECO:0000256" key="7">
    <source>
        <dbReference type="ARBA" id="ARBA00022989"/>
    </source>
</evidence>
<dbReference type="Gene3D" id="1.20.1250.20">
    <property type="entry name" value="MFS general substrate transporter like domains"/>
    <property type="match status" value="1"/>
</dbReference>
<feature type="transmembrane region" description="Helical" evidence="9">
    <location>
        <begin position="451"/>
        <end position="472"/>
    </location>
</feature>
<dbReference type="InterPro" id="IPR050171">
    <property type="entry name" value="MFS_Transporters"/>
</dbReference>
<dbReference type="PANTHER" id="PTHR23517:SF15">
    <property type="entry name" value="PROTON-DEPENDENT OLIGOPEPTIDE FAMILY TRANSPORT PROTEIN"/>
    <property type="match status" value="1"/>
</dbReference>
<dbReference type="InterPro" id="IPR000109">
    <property type="entry name" value="POT_fam"/>
</dbReference>
<evidence type="ECO:0000256" key="5">
    <source>
        <dbReference type="ARBA" id="ARBA00022856"/>
    </source>
</evidence>
<keyword evidence="5" id="KW-0571">Peptide transport</keyword>
<dbReference type="STRING" id="584787.GCA_001247655_03471"/>
<dbReference type="GO" id="GO:0015031">
    <property type="term" value="P:protein transport"/>
    <property type="evidence" value="ECO:0007669"/>
    <property type="project" value="UniProtKB-KW"/>
</dbReference>
<keyword evidence="11" id="KW-1185">Reference proteome</keyword>
<evidence type="ECO:0000256" key="1">
    <source>
        <dbReference type="ARBA" id="ARBA00004651"/>
    </source>
</evidence>
<evidence type="ECO:0000256" key="2">
    <source>
        <dbReference type="ARBA" id="ARBA00022448"/>
    </source>
</evidence>
<feature type="transmembrane region" description="Helical" evidence="9">
    <location>
        <begin position="344"/>
        <end position="363"/>
    </location>
</feature>
<comment type="caution">
    <text evidence="10">The sequence shown here is derived from an EMBL/GenBank/DDBJ whole genome shotgun (WGS) entry which is preliminary data.</text>
</comment>
<dbReference type="InterPro" id="IPR005279">
    <property type="entry name" value="Dipep/tripep_permease"/>
</dbReference>
<evidence type="ECO:0000256" key="3">
    <source>
        <dbReference type="ARBA" id="ARBA00022475"/>
    </source>
</evidence>
<keyword evidence="3" id="KW-1003">Cell membrane</keyword>
<dbReference type="Proteomes" id="UP000268033">
    <property type="component" value="Unassembled WGS sequence"/>
</dbReference>
<evidence type="ECO:0000256" key="8">
    <source>
        <dbReference type="ARBA" id="ARBA00023136"/>
    </source>
</evidence>
<accession>A0A3N1PBE0</accession>
<feature type="transmembrane region" description="Helical" evidence="9">
    <location>
        <begin position="216"/>
        <end position="236"/>
    </location>
</feature>
<evidence type="ECO:0000256" key="6">
    <source>
        <dbReference type="ARBA" id="ARBA00022927"/>
    </source>
</evidence>
<dbReference type="SUPFAM" id="SSF103473">
    <property type="entry name" value="MFS general substrate transporter"/>
    <property type="match status" value="1"/>
</dbReference>
<dbReference type="GO" id="GO:1904680">
    <property type="term" value="F:peptide transmembrane transporter activity"/>
    <property type="evidence" value="ECO:0007669"/>
    <property type="project" value="InterPro"/>
</dbReference>
<organism evidence="10 11">
    <name type="scientific">Gallaecimonas pentaromativorans</name>
    <dbReference type="NCBI Taxonomy" id="584787"/>
    <lineage>
        <taxon>Bacteria</taxon>
        <taxon>Pseudomonadati</taxon>
        <taxon>Pseudomonadota</taxon>
        <taxon>Gammaproteobacteria</taxon>
        <taxon>Enterobacterales</taxon>
        <taxon>Gallaecimonadaceae</taxon>
        <taxon>Gallaecimonas</taxon>
    </lineage>
</organism>
<dbReference type="InterPro" id="IPR036259">
    <property type="entry name" value="MFS_trans_sf"/>
</dbReference>
<dbReference type="Pfam" id="PF00854">
    <property type="entry name" value="PTR2"/>
    <property type="match status" value="1"/>
</dbReference>
<evidence type="ECO:0000256" key="4">
    <source>
        <dbReference type="ARBA" id="ARBA00022692"/>
    </source>
</evidence>
<name>A0A3N1PBE0_9GAMM</name>
<reference evidence="10 11" key="1">
    <citation type="submission" date="2018-11" db="EMBL/GenBank/DDBJ databases">
        <title>Genomic Encyclopedia of Type Strains, Phase IV (KMG-IV): sequencing the most valuable type-strain genomes for metagenomic binning, comparative biology and taxonomic classification.</title>
        <authorList>
            <person name="Goeker M."/>
        </authorList>
    </citation>
    <scope>NUCLEOTIDE SEQUENCE [LARGE SCALE GENOMIC DNA]</scope>
    <source>
        <strain evidence="10 11">DSM 21945</strain>
    </source>
</reference>
<keyword evidence="7 9" id="KW-1133">Transmembrane helix</keyword>
<feature type="transmembrane region" description="Helical" evidence="9">
    <location>
        <begin position="383"/>
        <end position="404"/>
    </location>
</feature>
<sequence>MNTKTKQLLNIASMTFWSMFASYTFVGILIVFFTMPVAQDGLGMDDHDAYLMYGVVQAMGYILPVVGGYLADKVLGVRRAMNIGACLLAFGYLILVVATDAFKNNMREAFLLAYALVPIGSSLYTGTASALIGRIYEGDEHGAKRGMTVYYVMINIGSMLGIGLAPYLLHSSMGPMSIFLVAFAGKFIAWLNFALRGKLYRDVLFGKDSQAIGRRDIGLLVGYFAAAYAVTCFLFSQPGLSFYLIGTCIAVTLVFYVRKTLTLQGVSRSKQLMSIYLLLAVFVFFVLYTQMNTSLILFTKNNSNHELLGFTLYPASFQLINPIAIILIGSFISKVYKRFPGFNIPYQFSAGLLLGAFGIFLLYASGFSEHNGLVNGDYIGLSYLTLTISELLISAIGLSMISLYCDMEMMAFAMGVFYLVVSLSNLVSGKLSGLVALPEKKLAPELTLPIYTHYYLELAIATLVCGALFMVVSKTLMKRFHAQGIALP</sequence>
<evidence type="ECO:0000256" key="9">
    <source>
        <dbReference type="SAM" id="Phobius"/>
    </source>
</evidence>